<dbReference type="GO" id="GO:0016740">
    <property type="term" value="F:transferase activity"/>
    <property type="evidence" value="ECO:0007669"/>
    <property type="project" value="UniProtKB-KW"/>
</dbReference>
<sequence length="324" mass="36890">MNQAIHNQGMHSACPICDTPSQYEYSGRDLMFDLHTRYDYFVCPECACVFQSPIPGMDVIASFYPETYTVFDQENRTRNISKLRKAFLQSTRGYDHLRSPLPYRLLAAFMALFQQSTTPAWEGGGRLLDVGCGNGRFLTSMRTLGWDVQGVEFSETGMKACRMSELLVHHGDLASARFSDGSFDLVTVRHVIEHVPEPRPFMAELTRILRPGGRLVVETPSSEALGRQWFNTYWYANDVPRHLFLFSPANLERLGAGCGLLKSGLVMETTPKIFLNSFDYLIRNQGKASKRIAWRRFLARIYVWLAQRKGRGDTMQMTFIKPAA</sequence>
<keyword evidence="1" id="KW-0808">Transferase</keyword>
<name>A0A1A8XLF2_9RHOO</name>
<gene>
    <name evidence="2" type="ORF">PROAA_1700001</name>
</gene>
<evidence type="ECO:0000256" key="1">
    <source>
        <dbReference type="ARBA" id="ARBA00022679"/>
    </source>
</evidence>
<keyword evidence="3" id="KW-1185">Reference proteome</keyword>
<reference evidence="2 3" key="1">
    <citation type="submission" date="2016-06" db="EMBL/GenBank/DDBJ databases">
        <authorList>
            <person name="Kjaerup R.B."/>
            <person name="Dalgaard T.S."/>
            <person name="Juul-Madsen H.R."/>
        </authorList>
    </citation>
    <scope>NUCLEOTIDE SEQUENCE [LARGE SCALE GENOMIC DNA]</scope>
    <source>
        <strain evidence="2">2</strain>
    </source>
</reference>
<protein>
    <recommendedName>
        <fullName evidence="4">Methyltransferase type 11</fullName>
    </recommendedName>
</protein>
<evidence type="ECO:0008006" key="4">
    <source>
        <dbReference type="Google" id="ProtNLM"/>
    </source>
</evidence>
<evidence type="ECO:0000313" key="3">
    <source>
        <dbReference type="Proteomes" id="UP000199600"/>
    </source>
</evidence>
<dbReference type="Gene3D" id="3.40.50.150">
    <property type="entry name" value="Vaccinia Virus protein VP39"/>
    <property type="match status" value="1"/>
</dbReference>
<dbReference type="InterPro" id="IPR029063">
    <property type="entry name" value="SAM-dependent_MTases_sf"/>
</dbReference>
<dbReference type="CDD" id="cd02440">
    <property type="entry name" value="AdoMet_MTases"/>
    <property type="match status" value="1"/>
</dbReference>
<accession>A0A1A8XLF2</accession>
<dbReference type="Pfam" id="PF13489">
    <property type="entry name" value="Methyltransf_23"/>
    <property type="match status" value="1"/>
</dbReference>
<organism evidence="2 3">
    <name type="scientific">Candidatus Propionivibrio aalborgensis</name>
    <dbReference type="NCBI Taxonomy" id="1860101"/>
    <lineage>
        <taxon>Bacteria</taxon>
        <taxon>Pseudomonadati</taxon>
        <taxon>Pseudomonadota</taxon>
        <taxon>Betaproteobacteria</taxon>
        <taxon>Rhodocyclales</taxon>
        <taxon>Rhodocyclaceae</taxon>
        <taxon>Propionivibrio</taxon>
    </lineage>
</organism>
<dbReference type="AlphaFoldDB" id="A0A1A8XLF2"/>
<dbReference type="PANTHER" id="PTHR43861">
    <property type="entry name" value="TRANS-ACONITATE 2-METHYLTRANSFERASE-RELATED"/>
    <property type="match status" value="1"/>
</dbReference>
<dbReference type="SUPFAM" id="SSF53335">
    <property type="entry name" value="S-adenosyl-L-methionine-dependent methyltransferases"/>
    <property type="match status" value="1"/>
</dbReference>
<proteinExistence type="predicted"/>
<evidence type="ECO:0000313" key="2">
    <source>
        <dbReference type="EMBL" id="SBT05999.1"/>
    </source>
</evidence>
<dbReference type="PANTHER" id="PTHR43861:SF3">
    <property type="entry name" value="PUTATIVE (AFU_ORTHOLOGUE AFUA_2G14390)-RELATED"/>
    <property type="match status" value="1"/>
</dbReference>
<dbReference type="Proteomes" id="UP000199600">
    <property type="component" value="Unassembled WGS sequence"/>
</dbReference>
<dbReference type="EMBL" id="FLQY01000080">
    <property type="protein sequence ID" value="SBT05999.1"/>
    <property type="molecule type" value="Genomic_DNA"/>
</dbReference>